<dbReference type="Pfam" id="PF00482">
    <property type="entry name" value="T2SSF"/>
    <property type="match status" value="1"/>
</dbReference>
<evidence type="ECO:0000256" key="1">
    <source>
        <dbReference type="ARBA" id="ARBA00004651"/>
    </source>
</evidence>
<sequence length="249" mass="26727">MIALLAPVASAGVIVVMASWWHSRQPARELCTPGQAPPAEHAGWRQRLARRSMTVGAWWQRRRVERQRIGPSDVAAWVDDLTRSVRRGITLRQTIIDTRPDHDGLAASTEPLRHRVQRGADVAAASSEWGSELTADHRVERHLRSTASVLSISSSVGGGAAAPLDRLAAALRQTAADESERGAQSAQALISARVLTCVPVAMLALLLALDDDVRSVVRSPPGAAVVACGLALNVLGGWWMRRIITSGGR</sequence>
<dbReference type="EMBL" id="AP012057">
    <property type="protein sequence ID" value="BAN00674.1"/>
    <property type="molecule type" value="Genomic_DNA"/>
</dbReference>
<evidence type="ECO:0000256" key="5">
    <source>
        <dbReference type="ARBA" id="ARBA00023136"/>
    </source>
</evidence>
<dbReference type="KEGG" id="aym:YM304_03600"/>
<evidence type="ECO:0000256" key="6">
    <source>
        <dbReference type="SAM" id="Phobius"/>
    </source>
</evidence>
<feature type="transmembrane region" description="Helical" evidence="6">
    <location>
        <begin position="221"/>
        <end position="240"/>
    </location>
</feature>
<keyword evidence="3 6" id="KW-0812">Transmembrane</keyword>
<proteinExistence type="predicted"/>
<dbReference type="OrthoDB" id="4792498at2"/>
<dbReference type="PANTHER" id="PTHR35007">
    <property type="entry name" value="INTEGRAL MEMBRANE PROTEIN-RELATED"/>
    <property type="match status" value="1"/>
</dbReference>
<comment type="subcellular location">
    <subcellularLocation>
        <location evidence="1">Cell membrane</location>
        <topology evidence="1">Multi-pass membrane protein</topology>
    </subcellularLocation>
</comment>
<dbReference type="PANTHER" id="PTHR35007:SF2">
    <property type="entry name" value="PILUS ASSEMBLE PROTEIN"/>
    <property type="match status" value="1"/>
</dbReference>
<reference evidence="8 9" key="1">
    <citation type="journal article" date="2013" name="Int. J. Syst. Evol. Microbiol.">
        <title>Ilumatobacter nonamiense sp. nov. and Ilumatobacter coccineum sp. nov., isolated from seashore sand.</title>
        <authorList>
            <person name="Matsumoto A."/>
            <person name="Kasai H."/>
            <person name="Matsuo Y."/>
            <person name="Shizuri Y."/>
            <person name="Ichikawa N."/>
            <person name="Fujita N."/>
            <person name="Omura S."/>
            <person name="Takahashi Y."/>
        </authorList>
    </citation>
    <scope>NUCLEOTIDE SEQUENCE [LARGE SCALE GENOMIC DNA]</scope>
    <source>
        <strain evidence="9">NBRC 103263 / KCTC 29153 / YM16-304</strain>
    </source>
</reference>
<dbReference type="RefSeq" id="WP_015439922.1">
    <property type="nucleotide sequence ID" value="NC_020520.1"/>
</dbReference>
<evidence type="ECO:0000259" key="7">
    <source>
        <dbReference type="Pfam" id="PF00482"/>
    </source>
</evidence>
<evidence type="ECO:0000313" key="9">
    <source>
        <dbReference type="Proteomes" id="UP000011863"/>
    </source>
</evidence>
<dbReference type="Proteomes" id="UP000011863">
    <property type="component" value="Chromosome"/>
</dbReference>
<keyword evidence="9" id="KW-1185">Reference proteome</keyword>
<keyword evidence="5 6" id="KW-0472">Membrane</keyword>
<evidence type="ECO:0000256" key="4">
    <source>
        <dbReference type="ARBA" id="ARBA00022989"/>
    </source>
</evidence>
<dbReference type="AlphaFoldDB" id="A0A6C7DV70"/>
<evidence type="ECO:0000313" key="8">
    <source>
        <dbReference type="EMBL" id="BAN00674.1"/>
    </source>
</evidence>
<dbReference type="GO" id="GO:0005886">
    <property type="term" value="C:plasma membrane"/>
    <property type="evidence" value="ECO:0007669"/>
    <property type="project" value="UniProtKB-SubCell"/>
</dbReference>
<feature type="domain" description="Type II secretion system protein GspF" evidence="7">
    <location>
        <begin position="79"/>
        <end position="207"/>
    </location>
</feature>
<dbReference type="InterPro" id="IPR018076">
    <property type="entry name" value="T2SS_GspF_dom"/>
</dbReference>
<accession>A0A6C7DV70</accession>
<feature type="transmembrane region" description="Helical" evidence="6">
    <location>
        <begin position="188"/>
        <end position="209"/>
    </location>
</feature>
<organism evidence="8 9">
    <name type="scientific">Ilumatobacter coccineus (strain NBRC 103263 / KCTC 29153 / YM16-304)</name>
    <dbReference type="NCBI Taxonomy" id="1313172"/>
    <lineage>
        <taxon>Bacteria</taxon>
        <taxon>Bacillati</taxon>
        <taxon>Actinomycetota</taxon>
        <taxon>Acidimicrobiia</taxon>
        <taxon>Acidimicrobiales</taxon>
        <taxon>Ilumatobacteraceae</taxon>
        <taxon>Ilumatobacter</taxon>
    </lineage>
</organism>
<keyword evidence="4 6" id="KW-1133">Transmembrane helix</keyword>
<protein>
    <recommendedName>
        <fullName evidence="7">Type II secretion system protein GspF domain-containing protein</fullName>
    </recommendedName>
</protein>
<name>A0A6C7DV70_ILUCY</name>
<gene>
    <name evidence="8" type="ORF">YM304_03600</name>
</gene>
<keyword evidence="2" id="KW-1003">Cell membrane</keyword>
<evidence type="ECO:0000256" key="3">
    <source>
        <dbReference type="ARBA" id="ARBA00022692"/>
    </source>
</evidence>
<evidence type="ECO:0000256" key="2">
    <source>
        <dbReference type="ARBA" id="ARBA00022475"/>
    </source>
</evidence>